<dbReference type="GO" id="GO:0006749">
    <property type="term" value="P:glutathione metabolic process"/>
    <property type="evidence" value="ECO:0007669"/>
    <property type="project" value="TreeGrafter"/>
</dbReference>
<evidence type="ECO:0000259" key="1">
    <source>
        <dbReference type="Pfam" id="PF19278"/>
    </source>
</evidence>
<organism evidence="2 3">
    <name type="scientific">Natronolimnohabitans innermongolicus JCM 12255</name>
    <dbReference type="NCBI Taxonomy" id="1227499"/>
    <lineage>
        <taxon>Archaea</taxon>
        <taxon>Methanobacteriati</taxon>
        <taxon>Methanobacteriota</taxon>
        <taxon>Stenosarchaea group</taxon>
        <taxon>Halobacteria</taxon>
        <taxon>Halobacteriales</taxon>
        <taxon>Natrialbaceae</taxon>
        <taxon>Natronolimnohabitans</taxon>
    </lineage>
</organism>
<dbReference type="EMBL" id="AOHZ01000059">
    <property type="protein sequence ID" value="ELY54297.1"/>
    <property type="molecule type" value="Genomic_DNA"/>
</dbReference>
<accession>L9WY01</accession>
<gene>
    <name evidence="2" type="ORF">C493_12859</name>
</gene>
<name>L9WY01_9EURY</name>
<evidence type="ECO:0000313" key="3">
    <source>
        <dbReference type="Proteomes" id="UP000011602"/>
    </source>
</evidence>
<reference evidence="2 3" key="1">
    <citation type="journal article" date="2014" name="PLoS Genet.">
        <title>Phylogenetically driven sequencing of extremely halophilic archaea reveals strategies for static and dynamic osmo-response.</title>
        <authorList>
            <person name="Becker E.A."/>
            <person name="Seitzer P.M."/>
            <person name="Tritt A."/>
            <person name="Larsen D."/>
            <person name="Krusor M."/>
            <person name="Yao A.I."/>
            <person name="Wu D."/>
            <person name="Madern D."/>
            <person name="Eisen J.A."/>
            <person name="Darling A.E."/>
            <person name="Facciotti M.T."/>
        </authorList>
    </citation>
    <scope>NUCLEOTIDE SEQUENCE [LARGE SCALE GENOMIC DNA]</scope>
    <source>
        <strain evidence="2 3">JCM 12255</strain>
    </source>
</reference>
<sequence length="166" mass="17535">SVYDDLVAGVLADASDEDAARVERAADCRYAGQSFELTVPADEAFDADAVVERFHQAHERAYGYALDESIEVVNLRATATVPGTEPTVRHDGPGDALVGTREAHFPGVDTESQETAVYDRDRLAAGATVSGPAVLEQAESTTVVPPTWTGEILADGTLVMTRGGDN</sequence>
<dbReference type="GO" id="GO:0005829">
    <property type="term" value="C:cytosol"/>
    <property type="evidence" value="ECO:0007669"/>
    <property type="project" value="TreeGrafter"/>
</dbReference>
<feature type="domain" description="Acetophenone carboxylase-like C-terminal" evidence="1">
    <location>
        <begin position="13"/>
        <end position="148"/>
    </location>
</feature>
<dbReference type="PATRIC" id="fig|1227499.3.peg.2639"/>
<dbReference type="PANTHER" id="PTHR11365">
    <property type="entry name" value="5-OXOPROLINASE RELATED"/>
    <property type="match status" value="1"/>
</dbReference>
<comment type="caution">
    <text evidence="2">The sequence shown here is derived from an EMBL/GenBank/DDBJ whole genome shotgun (WGS) entry which is preliminary data.</text>
</comment>
<dbReference type="Pfam" id="PF19278">
    <property type="entry name" value="Hydant_A_C"/>
    <property type="match status" value="1"/>
</dbReference>
<dbReference type="STRING" id="1227499.C493_12859"/>
<dbReference type="PANTHER" id="PTHR11365:SF23">
    <property type="entry name" value="HYPOTHETICAL 5-OXOPROLINASE (EUROFUNG)-RELATED"/>
    <property type="match status" value="1"/>
</dbReference>
<dbReference type="InterPro" id="IPR045079">
    <property type="entry name" value="Oxoprolinase-like"/>
</dbReference>
<evidence type="ECO:0000313" key="2">
    <source>
        <dbReference type="EMBL" id="ELY54297.1"/>
    </source>
</evidence>
<dbReference type="InterPro" id="IPR049517">
    <property type="entry name" value="ACX-like_C"/>
</dbReference>
<keyword evidence="3" id="KW-1185">Reference proteome</keyword>
<dbReference type="eggNOG" id="arCOG01511">
    <property type="taxonomic scope" value="Archaea"/>
</dbReference>
<dbReference type="Proteomes" id="UP000011602">
    <property type="component" value="Unassembled WGS sequence"/>
</dbReference>
<dbReference type="AlphaFoldDB" id="L9WY01"/>
<protein>
    <submittedName>
        <fullName evidence="2">5-oxoprolinase (ATP-hydrolyzing)</fullName>
    </submittedName>
</protein>
<dbReference type="GO" id="GO:0017168">
    <property type="term" value="F:5-oxoprolinase (ATP-hydrolyzing) activity"/>
    <property type="evidence" value="ECO:0007669"/>
    <property type="project" value="TreeGrafter"/>
</dbReference>
<proteinExistence type="predicted"/>
<feature type="non-terminal residue" evidence="2">
    <location>
        <position position="1"/>
    </location>
</feature>